<dbReference type="InterPro" id="IPR042197">
    <property type="entry name" value="Apaf_helical"/>
</dbReference>
<evidence type="ECO:0000259" key="8">
    <source>
        <dbReference type="Pfam" id="PF23559"/>
    </source>
</evidence>
<dbReference type="AlphaFoldDB" id="A0A438G6I5"/>
<dbReference type="EMBL" id="QGNW01000564">
    <property type="protein sequence ID" value="RVW67816.1"/>
    <property type="molecule type" value="Genomic_DNA"/>
</dbReference>
<evidence type="ECO:0000256" key="3">
    <source>
        <dbReference type="ARBA" id="ARBA00022821"/>
    </source>
</evidence>
<dbReference type="GO" id="GO:0051707">
    <property type="term" value="P:response to other organism"/>
    <property type="evidence" value="ECO:0007669"/>
    <property type="project" value="UniProtKB-ARBA"/>
</dbReference>
<dbReference type="GO" id="GO:0005524">
    <property type="term" value="F:ATP binding"/>
    <property type="evidence" value="ECO:0007669"/>
    <property type="project" value="UniProtKB-KW"/>
</dbReference>
<dbReference type="Gene3D" id="1.10.10.10">
    <property type="entry name" value="Winged helix-like DNA-binding domain superfamily/Winged helix DNA-binding domain"/>
    <property type="match status" value="1"/>
</dbReference>
<dbReference type="PRINTS" id="PR00364">
    <property type="entry name" value="DISEASERSIST"/>
</dbReference>
<feature type="chain" id="PRO_5019080339" evidence="5">
    <location>
        <begin position="20"/>
        <end position="933"/>
    </location>
</feature>
<evidence type="ECO:0000256" key="5">
    <source>
        <dbReference type="SAM" id="SignalP"/>
    </source>
</evidence>
<dbReference type="Gene3D" id="3.40.50.300">
    <property type="entry name" value="P-loop containing nucleotide triphosphate hydrolases"/>
    <property type="match status" value="1"/>
</dbReference>
<comment type="caution">
    <text evidence="10">The sequence shown here is derived from an EMBL/GenBank/DDBJ whole genome shotgun (WGS) entry which is preliminary data.</text>
</comment>
<keyword evidence="5" id="KW-0732">Signal</keyword>
<dbReference type="PANTHER" id="PTHR36766">
    <property type="entry name" value="PLANT BROAD-SPECTRUM MILDEW RESISTANCE PROTEIN RPW8"/>
    <property type="match status" value="1"/>
</dbReference>
<keyword evidence="4" id="KW-0067">ATP-binding</keyword>
<evidence type="ECO:0000313" key="10">
    <source>
        <dbReference type="EMBL" id="RVW67816.1"/>
    </source>
</evidence>
<dbReference type="Gene3D" id="3.80.10.10">
    <property type="entry name" value="Ribonuclease Inhibitor"/>
    <property type="match status" value="1"/>
</dbReference>
<accession>A0A438G6I5</accession>
<dbReference type="SUPFAM" id="SSF52540">
    <property type="entry name" value="P-loop containing nucleoside triphosphate hydrolases"/>
    <property type="match status" value="1"/>
</dbReference>
<evidence type="ECO:0000256" key="2">
    <source>
        <dbReference type="ARBA" id="ARBA00022741"/>
    </source>
</evidence>
<dbReference type="Pfam" id="PF23598">
    <property type="entry name" value="LRR_14"/>
    <property type="match status" value="1"/>
</dbReference>
<protein>
    <submittedName>
        <fullName evidence="10">Putative disease resistance protein RGA4</fullName>
    </submittedName>
</protein>
<dbReference type="InterPro" id="IPR058922">
    <property type="entry name" value="WHD_DRP"/>
</dbReference>
<dbReference type="InterPro" id="IPR002182">
    <property type="entry name" value="NB-ARC"/>
</dbReference>
<dbReference type="InterPro" id="IPR041118">
    <property type="entry name" value="Rx_N"/>
</dbReference>
<dbReference type="FunFam" id="1.10.10.10:FF:000322">
    <property type="entry name" value="Probable disease resistance protein At1g63360"/>
    <property type="match status" value="1"/>
</dbReference>
<dbReference type="SUPFAM" id="SSF52058">
    <property type="entry name" value="L domain-like"/>
    <property type="match status" value="1"/>
</dbReference>
<dbReference type="CDD" id="cd14798">
    <property type="entry name" value="RX-CC_like"/>
    <property type="match status" value="1"/>
</dbReference>
<evidence type="ECO:0000313" key="11">
    <source>
        <dbReference type="Proteomes" id="UP000288805"/>
    </source>
</evidence>
<evidence type="ECO:0000259" key="9">
    <source>
        <dbReference type="Pfam" id="PF23598"/>
    </source>
</evidence>
<dbReference type="Pfam" id="PF18052">
    <property type="entry name" value="Rx_N"/>
    <property type="match status" value="1"/>
</dbReference>
<dbReference type="GO" id="GO:0006952">
    <property type="term" value="P:defense response"/>
    <property type="evidence" value="ECO:0007669"/>
    <property type="project" value="UniProtKB-KW"/>
</dbReference>
<dbReference type="Gene3D" id="1.20.5.4130">
    <property type="match status" value="1"/>
</dbReference>
<dbReference type="PANTHER" id="PTHR36766:SF45">
    <property type="entry name" value="NB-ARC DOMAIN-CONTAINING PROTEIN"/>
    <property type="match status" value="1"/>
</dbReference>
<evidence type="ECO:0000259" key="6">
    <source>
        <dbReference type="Pfam" id="PF00931"/>
    </source>
</evidence>
<evidence type="ECO:0000256" key="4">
    <source>
        <dbReference type="ARBA" id="ARBA00022840"/>
    </source>
</evidence>
<reference evidence="10 11" key="1">
    <citation type="journal article" date="2018" name="PLoS Genet.">
        <title>Population sequencing reveals clonal diversity and ancestral inbreeding in the grapevine cultivar Chardonnay.</title>
        <authorList>
            <person name="Roach M.J."/>
            <person name="Johnson D.L."/>
            <person name="Bohlmann J."/>
            <person name="van Vuuren H.J."/>
            <person name="Jones S.J."/>
            <person name="Pretorius I.S."/>
            <person name="Schmidt S.A."/>
            <person name="Borneman A.R."/>
        </authorList>
    </citation>
    <scope>NUCLEOTIDE SEQUENCE [LARGE SCALE GENOMIC DNA]</scope>
    <source>
        <strain evidence="11">cv. Chardonnay</strain>
        <tissue evidence="10">Leaf</tissue>
    </source>
</reference>
<dbReference type="Gene3D" id="1.10.8.430">
    <property type="entry name" value="Helical domain of apoptotic protease-activating factors"/>
    <property type="match status" value="1"/>
</dbReference>
<proteinExistence type="predicted"/>
<evidence type="ECO:0000256" key="1">
    <source>
        <dbReference type="ARBA" id="ARBA00022737"/>
    </source>
</evidence>
<feature type="domain" description="NB-ARC" evidence="6">
    <location>
        <begin position="174"/>
        <end position="347"/>
    </location>
</feature>
<feature type="domain" description="Disease resistance R13L4/SHOC-2-like LRR" evidence="9">
    <location>
        <begin position="565"/>
        <end position="846"/>
    </location>
</feature>
<gene>
    <name evidence="10" type="primary">RGA4_37</name>
    <name evidence="10" type="ORF">CK203_066181</name>
</gene>
<dbReference type="Pfam" id="PF00931">
    <property type="entry name" value="NB-ARC"/>
    <property type="match status" value="1"/>
</dbReference>
<dbReference type="InterPro" id="IPR036388">
    <property type="entry name" value="WH-like_DNA-bd_sf"/>
</dbReference>
<name>A0A438G6I5_VITVI</name>
<evidence type="ECO:0000259" key="7">
    <source>
        <dbReference type="Pfam" id="PF18052"/>
    </source>
</evidence>
<feature type="domain" description="Disease resistance protein winged helix" evidence="8">
    <location>
        <begin position="433"/>
        <end position="505"/>
    </location>
</feature>
<dbReference type="InterPro" id="IPR032675">
    <property type="entry name" value="LRR_dom_sf"/>
</dbReference>
<dbReference type="GO" id="GO:0043531">
    <property type="term" value="F:ADP binding"/>
    <property type="evidence" value="ECO:0007669"/>
    <property type="project" value="InterPro"/>
</dbReference>
<keyword evidence="1" id="KW-0677">Repeat</keyword>
<dbReference type="InterPro" id="IPR038005">
    <property type="entry name" value="RX-like_CC"/>
</dbReference>
<sequence length="933" mass="106526">MAHALLSIVLTRLASVVEQQIRDELTLVLGVEAEIQSLTDTLRSVRDVLEDAERRQVKEKSVQGWLERLKDMAYQMDDVLDEWSTAILQLQMEGAENASMSTNKVSSCIPSPCFCFKQVASRRDIALKIKDLKQQLDVIGSERTRFNFISSGTQEPQRLITTSAIDVSEVYGRDTDVNAILGRLLGENDEEKSRLYIIAIVGTGGMGKTTLAQLAYNHPEVKAHFDERIWVCVSDPFDPIRVCRAIVETLQKKPCNLHDLEAVQQEIQTCIAGQKFLLVLDDMWTEDYRLWEQLKNTLNYGAVGGSRILVTTRKDNVAKMMGTTYKHPIGELSPQHAQVLFHQIAFFGKSREQVEELKEIGEKIADKCKGLPLAIKTLGNLMRLKNKKEEWKNVLNSEVWQLDVFERDLFPALLLSYYDLPPAIKRCFSYCAVFPKDADIRVDKLIKLWMAQNYLNSDGSKEMETLGREYFDYLAAGSFFQDFQKDDDDDDIVSCKMHDIVHDFAQLLTKNECFIMSVDNAEEERTRISFQTIRHATLTRQPWDPNFASAYEMKNLHTLLFTFVVISSLDEDLPNFFPHLTCLRALDLQCCLLIVKLPNALGKLIHLKYLDLSYCGSLRELPETICDLYNLQTLNIFGCVSLIQLPQAMGKLTNLRHLQNLLTTLEYLPKGISRLTSLQTLNEFVVSSDGDNICKIGDLRNLNNLRGELGIRVLWKVQDTREAQKAELKNKIHLQHLTLDFDGKEGTKGVAAALEPHPNLKSLSIQRYGDTEWHGWMMRSSLTQLKNLALSYCSKCLRMPPLGELPVLEKLEITDMGSVKHIGGEFLGSSSRIAFPKLKKLTFQDMKEWEKWEVKEEEEEEEEEEKSIMSCLSYLKILGCPKLEGLPDHVLQRTPLQELVITDSDILQQRYQQDIGEDQPKISHIPIVKYEGE</sequence>
<dbReference type="InterPro" id="IPR027417">
    <property type="entry name" value="P-loop_NTPase"/>
</dbReference>
<keyword evidence="3" id="KW-0611">Plant defense</keyword>
<feature type="signal peptide" evidence="5">
    <location>
        <begin position="1"/>
        <end position="19"/>
    </location>
</feature>
<dbReference type="Proteomes" id="UP000288805">
    <property type="component" value="Unassembled WGS sequence"/>
</dbReference>
<dbReference type="FunFam" id="3.40.50.300:FF:001091">
    <property type="entry name" value="Probable disease resistance protein At1g61300"/>
    <property type="match status" value="1"/>
</dbReference>
<keyword evidence="2" id="KW-0547">Nucleotide-binding</keyword>
<organism evidence="10 11">
    <name type="scientific">Vitis vinifera</name>
    <name type="common">Grape</name>
    <dbReference type="NCBI Taxonomy" id="29760"/>
    <lineage>
        <taxon>Eukaryota</taxon>
        <taxon>Viridiplantae</taxon>
        <taxon>Streptophyta</taxon>
        <taxon>Embryophyta</taxon>
        <taxon>Tracheophyta</taxon>
        <taxon>Spermatophyta</taxon>
        <taxon>Magnoliopsida</taxon>
        <taxon>eudicotyledons</taxon>
        <taxon>Gunneridae</taxon>
        <taxon>Pentapetalae</taxon>
        <taxon>rosids</taxon>
        <taxon>Vitales</taxon>
        <taxon>Vitaceae</taxon>
        <taxon>Viteae</taxon>
        <taxon>Vitis</taxon>
    </lineage>
</organism>
<dbReference type="InterPro" id="IPR055414">
    <property type="entry name" value="LRR_R13L4/SHOC2-like"/>
</dbReference>
<feature type="domain" description="Disease resistance N-terminal" evidence="7">
    <location>
        <begin position="6"/>
        <end position="97"/>
    </location>
</feature>
<dbReference type="Pfam" id="PF23559">
    <property type="entry name" value="WHD_DRP"/>
    <property type="match status" value="1"/>
</dbReference>